<keyword evidence="6 8" id="KW-0456">Lyase</keyword>
<evidence type="ECO:0000256" key="2">
    <source>
        <dbReference type="ARBA" id="ARBA00008900"/>
    </source>
</evidence>
<protein>
    <recommendedName>
        <fullName evidence="3 8">6-carboxy-5,6,7,8-tetrahydropterin synthase</fullName>
        <ecNumber evidence="8">4.-.-.-</ecNumber>
    </recommendedName>
</protein>
<dbReference type="EC" id="4.-.-.-" evidence="8"/>
<dbReference type="GO" id="GO:0070497">
    <property type="term" value="F:6-carboxytetrahydropterin synthase activity"/>
    <property type="evidence" value="ECO:0007669"/>
    <property type="project" value="UniProtKB-EC"/>
</dbReference>
<dbReference type="EMBL" id="DWYR01000014">
    <property type="protein sequence ID" value="HJA99084.1"/>
    <property type="molecule type" value="Genomic_DNA"/>
</dbReference>
<evidence type="ECO:0000256" key="9">
    <source>
        <dbReference type="PIRSR" id="PIRSR006113-1"/>
    </source>
</evidence>
<comment type="cofactor">
    <cofactor evidence="8 10">
        <name>Zn(2+)</name>
        <dbReference type="ChEBI" id="CHEBI:29105"/>
    </cofactor>
    <text evidence="8 10">Binds 1 zinc ion per subunit.</text>
</comment>
<dbReference type="Gene3D" id="3.30.479.10">
    <property type="entry name" value="6-pyruvoyl tetrahydropterin synthase/QueD"/>
    <property type="match status" value="1"/>
</dbReference>
<evidence type="ECO:0000256" key="1">
    <source>
        <dbReference type="ARBA" id="ARBA00005061"/>
    </source>
</evidence>
<accession>A0A9D2L4F1</accession>
<dbReference type="InterPro" id="IPR038418">
    <property type="entry name" value="6-PTP_synth/QueD_sf"/>
</dbReference>
<dbReference type="SUPFAM" id="SSF55620">
    <property type="entry name" value="Tetrahydrobiopterin biosynthesis enzymes-like"/>
    <property type="match status" value="1"/>
</dbReference>
<reference evidence="11" key="1">
    <citation type="journal article" date="2021" name="PeerJ">
        <title>Extensive microbial diversity within the chicken gut microbiome revealed by metagenomics and culture.</title>
        <authorList>
            <person name="Gilroy R."/>
            <person name="Ravi A."/>
            <person name="Getino M."/>
            <person name="Pursley I."/>
            <person name="Horton D.L."/>
            <person name="Alikhan N.F."/>
            <person name="Baker D."/>
            <person name="Gharbi K."/>
            <person name="Hall N."/>
            <person name="Watson M."/>
            <person name="Adriaenssens E.M."/>
            <person name="Foster-Nyarko E."/>
            <person name="Jarju S."/>
            <person name="Secka A."/>
            <person name="Antonio M."/>
            <person name="Oren A."/>
            <person name="Chaudhuri R.R."/>
            <person name="La Ragione R."/>
            <person name="Hildebrand F."/>
            <person name="Pallen M.J."/>
        </authorList>
    </citation>
    <scope>NUCLEOTIDE SEQUENCE</scope>
    <source>
        <strain evidence="11">CHK169-11906</strain>
    </source>
</reference>
<dbReference type="PANTHER" id="PTHR12589">
    <property type="entry name" value="PYRUVOYL TETRAHYDROBIOPTERIN SYNTHASE"/>
    <property type="match status" value="1"/>
</dbReference>
<name>A0A9D2L4F1_9BACT</name>
<dbReference type="GO" id="GO:0046872">
    <property type="term" value="F:metal ion binding"/>
    <property type="evidence" value="ECO:0007669"/>
    <property type="project" value="UniProtKB-KW"/>
</dbReference>
<feature type="binding site" evidence="10">
    <location>
        <position position="26"/>
    </location>
    <ligand>
        <name>Zn(2+)</name>
        <dbReference type="ChEBI" id="CHEBI:29105"/>
    </ligand>
</feature>
<comment type="caution">
    <text evidence="11">The sequence shown here is derived from an EMBL/GenBank/DDBJ whole genome shotgun (WGS) entry which is preliminary data.</text>
</comment>
<dbReference type="Proteomes" id="UP000824259">
    <property type="component" value="Unassembled WGS sequence"/>
</dbReference>
<feature type="binding site" evidence="10">
    <location>
        <position position="24"/>
    </location>
    <ligand>
        <name>Zn(2+)</name>
        <dbReference type="ChEBI" id="CHEBI:29105"/>
    </ligand>
</feature>
<proteinExistence type="inferred from homology"/>
<feature type="active site" description="Proton acceptor" evidence="9">
    <location>
        <position position="20"/>
    </location>
</feature>
<gene>
    <name evidence="11" type="ORF">H9779_05740</name>
</gene>
<evidence type="ECO:0000256" key="6">
    <source>
        <dbReference type="ARBA" id="ARBA00023239"/>
    </source>
</evidence>
<evidence type="ECO:0000313" key="11">
    <source>
        <dbReference type="EMBL" id="HJA99084.1"/>
    </source>
</evidence>
<sequence length="145" mass="16749">MTKEFSFESAHALEGYDGLCREIHGHSYRLFVTIKGSPCDDPNNPKYGMVMDFGELKRIVNEQILSRLDHSLVLRDSPRNRPLIEQFSERFDRIVRVDYQPTCENMLADFAARIGANLPSHVKLHALRLHETATSYAEWLAEDNR</sequence>
<feature type="active site" description="Charge relay system" evidence="9">
    <location>
        <position position="70"/>
    </location>
</feature>
<evidence type="ECO:0000256" key="5">
    <source>
        <dbReference type="ARBA" id="ARBA00022833"/>
    </source>
</evidence>
<evidence type="ECO:0000313" key="12">
    <source>
        <dbReference type="Proteomes" id="UP000824259"/>
    </source>
</evidence>
<comment type="catalytic activity">
    <reaction evidence="7 8">
        <text>7,8-dihydroneopterin 3'-triphosphate + H2O = 6-carboxy-5,6,7,8-tetrahydropterin + triphosphate + acetaldehyde + 2 H(+)</text>
        <dbReference type="Rhea" id="RHEA:27966"/>
        <dbReference type="ChEBI" id="CHEBI:15343"/>
        <dbReference type="ChEBI" id="CHEBI:15377"/>
        <dbReference type="ChEBI" id="CHEBI:15378"/>
        <dbReference type="ChEBI" id="CHEBI:18036"/>
        <dbReference type="ChEBI" id="CHEBI:58462"/>
        <dbReference type="ChEBI" id="CHEBI:61032"/>
        <dbReference type="EC" id="4.1.2.50"/>
    </reaction>
</comment>
<organism evidence="11 12">
    <name type="scientific">Candidatus Alistipes avicola</name>
    <dbReference type="NCBI Taxonomy" id="2838432"/>
    <lineage>
        <taxon>Bacteria</taxon>
        <taxon>Pseudomonadati</taxon>
        <taxon>Bacteroidota</taxon>
        <taxon>Bacteroidia</taxon>
        <taxon>Bacteroidales</taxon>
        <taxon>Rikenellaceae</taxon>
        <taxon>Alistipes</taxon>
    </lineage>
</organism>
<keyword evidence="8" id="KW-0671">Queuosine biosynthesis</keyword>
<evidence type="ECO:0000256" key="7">
    <source>
        <dbReference type="ARBA" id="ARBA00048807"/>
    </source>
</evidence>
<keyword evidence="4 8" id="KW-0479">Metal-binding</keyword>
<dbReference type="InterPro" id="IPR007115">
    <property type="entry name" value="6-PTP_synth/QueD"/>
</dbReference>
<evidence type="ECO:0000256" key="4">
    <source>
        <dbReference type="ARBA" id="ARBA00022723"/>
    </source>
</evidence>
<comment type="pathway">
    <text evidence="1 8">Purine metabolism; 7-cyano-7-deazaguanine biosynthesis.</text>
</comment>
<evidence type="ECO:0000256" key="8">
    <source>
        <dbReference type="PIRNR" id="PIRNR006113"/>
    </source>
</evidence>
<comment type="similarity">
    <text evidence="2 8">Belongs to the PTPS family. QueD subfamily.</text>
</comment>
<dbReference type="PANTHER" id="PTHR12589:SF7">
    <property type="entry name" value="6-PYRUVOYL TETRAHYDROBIOPTERIN SYNTHASE"/>
    <property type="match status" value="1"/>
</dbReference>
<feature type="binding site" evidence="10">
    <location>
        <position position="11"/>
    </location>
    <ligand>
        <name>Zn(2+)</name>
        <dbReference type="ChEBI" id="CHEBI:29105"/>
    </ligand>
</feature>
<reference evidence="11" key="2">
    <citation type="submission" date="2021-04" db="EMBL/GenBank/DDBJ databases">
        <authorList>
            <person name="Gilroy R."/>
        </authorList>
    </citation>
    <scope>NUCLEOTIDE SEQUENCE</scope>
    <source>
        <strain evidence="11">CHK169-11906</strain>
    </source>
</reference>
<dbReference type="GO" id="GO:0008616">
    <property type="term" value="P:tRNA queuosine(34) biosynthetic process"/>
    <property type="evidence" value="ECO:0007669"/>
    <property type="project" value="UniProtKB-KW"/>
</dbReference>
<evidence type="ECO:0000256" key="3">
    <source>
        <dbReference type="ARBA" id="ARBA00018141"/>
    </source>
</evidence>
<dbReference type="AlphaFoldDB" id="A0A9D2L4F1"/>
<feature type="active site" description="Charge relay system" evidence="9">
    <location>
        <position position="131"/>
    </location>
</feature>
<dbReference type="PIRSF" id="PIRSF006113">
    <property type="entry name" value="PTP_synth"/>
    <property type="match status" value="1"/>
</dbReference>
<evidence type="ECO:0000256" key="10">
    <source>
        <dbReference type="PIRSR" id="PIRSR006113-2"/>
    </source>
</evidence>
<dbReference type="Pfam" id="PF01242">
    <property type="entry name" value="PTPS"/>
    <property type="match status" value="1"/>
</dbReference>
<keyword evidence="5 8" id="KW-0862">Zinc</keyword>